<keyword evidence="2" id="KW-1185">Reference proteome</keyword>
<sequence>MCFEASRICMTRRKGTLGPFRSGMNNWSRSVPSLRNP</sequence>
<dbReference type="Gramene" id="TKV93868">
    <property type="protein sequence ID" value="TKV93868"/>
    <property type="gene ID" value="SEVIR_9G257600v2"/>
</dbReference>
<reference evidence="1" key="1">
    <citation type="submission" date="2019-03" db="EMBL/GenBank/DDBJ databases">
        <title>WGS assembly of Setaria viridis.</title>
        <authorList>
            <person name="Huang P."/>
            <person name="Jenkins J."/>
            <person name="Grimwood J."/>
            <person name="Barry K."/>
            <person name="Healey A."/>
            <person name="Mamidi S."/>
            <person name="Sreedasyam A."/>
            <person name="Shu S."/>
            <person name="Feldman M."/>
            <person name="Wu J."/>
            <person name="Yu Y."/>
            <person name="Chen C."/>
            <person name="Johnson J."/>
            <person name="Rokhsar D."/>
            <person name="Baxter I."/>
            <person name="Schmutz J."/>
            <person name="Brutnell T."/>
            <person name="Kellogg E."/>
        </authorList>
    </citation>
    <scope>NUCLEOTIDE SEQUENCE [LARGE SCALE GENOMIC DNA]</scope>
</reference>
<dbReference type="EMBL" id="CM016560">
    <property type="protein sequence ID" value="TKV93868.1"/>
    <property type="molecule type" value="Genomic_DNA"/>
</dbReference>
<evidence type="ECO:0000313" key="1">
    <source>
        <dbReference type="EMBL" id="TKV93868.1"/>
    </source>
</evidence>
<evidence type="ECO:0000313" key="2">
    <source>
        <dbReference type="Proteomes" id="UP000298652"/>
    </source>
</evidence>
<proteinExistence type="predicted"/>
<accession>A0A4U6T095</accession>
<organism evidence="1 2">
    <name type="scientific">Setaria viridis</name>
    <name type="common">Green bristlegrass</name>
    <name type="synonym">Setaria italica subsp. viridis</name>
    <dbReference type="NCBI Taxonomy" id="4556"/>
    <lineage>
        <taxon>Eukaryota</taxon>
        <taxon>Viridiplantae</taxon>
        <taxon>Streptophyta</taxon>
        <taxon>Embryophyta</taxon>
        <taxon>Tracheophyta</taxon>
        <taxon>Spermatophyta</taxon>
        <taxon>Magnoliopsida</taxon>
        <taxon>Liliopsida</taxon>
        <taxon>Poales</taxon>
        <taxon>Poaceae</taxon>
        <taxon>PACMAD clade</taxon>
        <taxon>Panicoideae</taxon>
        <taxon>Panicodae</taxon>
        <taxon>Paniceae</taxon>
        <taxon>Cenchrinae</taxon>
        <taxon>Setaria</taxon>
    </lineage>
</organism>
<gene>
    <name evidence="1" type="ORF">SEVIR_9G257600v2</name>
</gene>
<dbReference type="Proteomes" id="UP000298652">
    <property type="component" value="Chromosome 9"/>
</dbReference>
<protein>
    <submittedName>
        <fullName evidence="1">Uncharacterized protein</fullName>
    </submittedName>
</protein>
<dbReference type="AlphaFoldDB" id="A0A4U6T095"/>
<name>A0A4U6T095_SETVI</name>